<comment type="subcellular location">
    <subcellularLocation>
        <location evidence="1 7">Cell membrane</location>
        <topology evidence="1 7">Multi-pass membrane protein</topology>
    </subcellularLocation>
</comment>
<name>A0A7W9MEB9_9ACTN</name>
<feature type="transmembrane region" description="Helical" evidence="7">
    <location>
        <begin position="131"/>
        <end position="151"/>
    </location>
</feature>
<feature type="transmembrane region" description="Helical" evidence="7">
    <location>
        <begin position="268"/>
        <end position="290"/>
    </location>
</feature>
<accession>A0A7W9MEB9</accession>
<dbReference type="Pfam" id="PF00528">
    <property type="entry name" value="BPD_transp_1"/>
    <property type="match status" value="1"/>
</dbReference>
<evidence type="ECO:0000256" key="6">
    <source>
        <dbReference type="ARBA" id="ARBA00023136"/>
    </source>
</evidence>
<dbReference type="Proteomes" id="UP000540685">
    <property type="component" value="Unassembled WGS sequence"/>
</dbReference>
<evidence type="ECO:0000256" key="5">
    <source>
        <dbReference type="ARBA" id="ARBA00022989"/>
    </source>
</evidence>
<evidence type="ECO:0000256" key="2">
    <source>
        <dbReference type="ARBA" id="ARBA00022448"/>
    </source>
</evidence>
<evidence type="ECO:0000313" key="10">
    <source>
        <dbReference type="Proteomes" id="UP000540685"/>
    </source>
</evidence>
<dbReference type="AlphaFoldDB" id="A0A7W9MEB9"/>
<dbReference type="PROSITE" id="PS50928">
    <property type="entry name" value="ABC_TM1"/>
    <property type="match status" value="1"/>
</dbReference>
<dbReference type="RefSeq" id="WP_184854753.1">
    <property type="nucleotide sequence ID" value="NZ_JACHMP010000001.1"/>
</dbReference>
<keyword evidence="6 7" id="KW-0472">Membrane</keyword>
<keyword evidence="3" id="KW-1003">Cell membrane</keyword>
<dbReference type="GO" id="GO:0005886">
    <property type="term" value="C:plasma membrane"/>
    <property type="evidence" value="ECO:0007669"/>
    <property type="project" value="UniProtKB-SubCell"/>
</dbReference>
<evidence type="ECO:0000256" key="7">
    <source>
        <dbReference type="RuleBase" id="RU363032"/>
    </source>
</evidence>
<organism evidence="9 10">
    <name type="scientific">Streptosporangium becharense</name>
    <dbReference type="NCBI Taxonomy" id="1816182"/>
    <lineage>
        <taxon>Bacteria</taxon>
        <taxon>Bacillati</taxon>
        <taxon>Actinomycetota</taxon>
        <taxon>Actinomycetes</taxon>
        <taxon>Streptosporangiales</taxon>
        <taxon>Streptosporangiaceae</taxon>
        <taxon>Streptosporangium</taxon>
    </lineage>
</organism>
<proteinExistence type="inferred from homology"/>
<dbReference type="Gene3D" id="1.10.3720.10">
    <property type="entry name" value="MetI-like"/>
    <property type="match status" value="1"/>
</dbReference>
<gene>
    <name evidence="9" type="ORF">F4562_000140</name>
</gene>
<keyword evidence="4 7" id="KW-0812">Transmembrane</keyword>
<evidence type="ECO:0000259" key="8">
    <source>
        <dbReference type="PROSITE" id="PS50928"/>
    </source>
</evidence>
<keyword evidence="10" id="KW-1185">Reference proteome</keyword>
<evidence type="ECO:0000313" key="9">
    <source>
        <dbReference type="EMBL" id="MBB5817078.1"/>
    </source>
</evidence>
<evidence type="ECO:0000256" key="1">
    <source>
        <dbReference type="ARBA" id="ARBA00004651"/>
    </source>
</evidence>
<dbReference type="SUPFAM" id="SSF161098">
    <property type="entry name" value="MetI-like"/>
    <property type="match status" value="1"/>
</dbReference>
<feature type="transmembrane region" description="Helical" evidence="7">
    <location>
        <begin position="32"/>
        <end position="53"/>
    </location>
</feature>
<keyword evidence="5 7" id="KW-1133">Transmembrane helix</keyword>
<dbReference type="CDD" id="cd06261">
    <property type="entry name" value="TM_PBP2"/>
    <property type="match status" value="1"/>
</dbReference>
<feature type="transmembrane region" description="Helical" evidence="7">
    <location>
        <begin position="230"/>
        <end position="248"/>
    </location>
</feature>
<evidence type="ECO:0000256" key="4">
    <source>
        <dbReference type="ARBA" id="ARBA00022692"/>
    </source>
</evidence>
<dbReference type="InterPro" id="IPR035906">
    <property type="entry name" value="MetI-like_sf"/>
</dbReference>
<dbReference type="InterPro" id="IPR000515">
    <property type="entry name" value="MetI-like"/>
</dbReference>
<dbReference type="PANTHER" id="PTHR43386:SF1">
    <property type="entry name" value="D,D-DIPEPTIDE TRANSPORT SYSTEM PERMEASE PROTEIN DDPC-RELATED"/>
    <property type="match status" value="1"/>
</dbReference>
<evidence type="ECO:0000256" key="3">
    <source>
        <dbReference type="ARBA" id="ARBA00022475"/>
    </source>
</evidence>
<dbReference type="PANTHER" id="PTHR43386">
    <property type="entry name" value="OLIGOPEPTIDE TRANSPORT SYSTEM PERMEASE PROTEIN APPC"/>
    <property type="match status" value="1"/>
</dbReference>
<reference evidence="9 10" key="1">
    <citation type="submission" date="2020-08" db="EMBL/GenBank/DDBJ databases">
        <title>Sequencing the genomes of 1000 actinobacteria strains.</title>
        <authorList>
            <person name="Klenk H.-P."/>
        </authorList>
    </citation>
    <scope>NUCLEOTIDE SEQUENCE [LARGE SCALE GENOMIC DNA]</scope>
    <source>
        <strain evidence="9 10">DSM 46887</strain>
    </source>
</reference>
<feature type="transmembrane region" description="Helical" evidence="7">
    <location>
        <begin position="95"/>
        <end position="119"/>
    </location>
</feature>
<protein>
    <submittedName>
        <fullName evidence="9">Peptide/nickel transport system permease protein</fullName>
    </submittedName>
</protein>
<keyword evidence="2 7" id="KW-0813">Transport</keyword>
<dbReference type="InterPro" id="IPR050366">
    <property type="entry name" value="BP-dependent_transpt_permease"/>
</dbReference>
<sequence>MMAAVASPPKSPTRPRRVLRLRLRAGKARTSSVAGVGLLVAMIVMSFLAPMIAGHGSDEITGDVLAPPTADHPFGTDALGRDIFVRTFTAVQVDYLIAIVGVLFSLLVGSVLGILVGMARRPLWGTLLMRLSDALIAVPFALVILLIVVSVGPDRELLGLPRGVAPVLIAIFVVGWAIYMRLARAETLSLRRRDYIVAARLMGYSRSRIVLRHVLPTVLRTNGAYAVSDAILIIGFVASLPFLGAGVAPPTPEWGSMIYDGRGTLSAAWWVVVFPGAALIVTAVAVALLADGLMREESRTSGGSR</sequence>
<comment type="caution">
    <text evidence="9">The sequence shown here is derived from an EMBL/GenBank/DDBJ whole genome shotgun (WGS) entry which is preliminary data.</text>
</comment>
<feature type="domain" description="ABC transmembrane type-1" evidence="8">
    <location>
        <begin position="91"/>
        <end position="290"/>
    </location>
</feature>
<dbReference type="GO" id="GO:0055085">
    <property type="term" value="P:transmembrane transport"/>
    <property type="evidence" value="ECO:0007669"/>
    <property type="project" value="InterPro"/>
</dbReference>
<dbReference type="EMBL" id="JACHMP010000001">
    <property type="protein sequence ID" value="MBB5817078.1"/>
    <property type="molecule type" value="Genomic_DNA"/>
</dbReference>
<feature type="transmembrane region" description="Helical" evidence="7">
    <location>
        <begin position="163"/>
        <end position="183"/>
    </location>
</feature>
<comment type="similarity">
    <text evidence="7">Belongs to the binding-protein-dependent transport system permease family.</text>
</comment>